<keyword evidence="7" id="KW-1185">Reference proteome</keyword>
<feature type="binding site" evidence="4">
    <location>
        <position position="135"/>
    </location>
    <ligand>
        <name>Zn(2+)</name>
        <dbReference type="ChEBI" id="CHEBI:29105"/>
    </ligand>
</feature>
<protein>
    <recommendedName>
        <fullName evidence="1">protein acetyllysine N-acetyltransferase</fullName>
        <ecNumber evidence="1">2.3.1.286</ecNumber>
    </recommendedName>
</protein>
<dbReference type="PROSITE" id="PS50305">
    <property type="entry name" value="SIRTUIN"/>
    <property type="match status" value="1"/>
</dbReference>
<accession>A0A7K3M0F0</accession>
<evidence type="ECO:0000256" key="1">
    <source>
        <dbReference type="ARBA" id="ARBA00012928"/>
    </source>
</evidence>
<dbReference type="InterPro" id="IPR026591">
    <property type="entry name" value="Sirtuin_cat_small_dom_sf"/>
</dbReference>
<dbReference type="CDD" id="cd01407">
    <property type="entry name" value="SIR2-fam"/>
    <property type="match status" value="1"/>
</dbReference>
<dbReference type="InterPro" id="IPR050134">
    <property type="entry name" value="NAD-dep_sirtuin_deacylases"/>
</dbReference>
<dbReference type="InterPro" id="IPR029035">
    <property type="entry name" value="DHS-like_NAD/FAD-binding_dom"/>
</dbReference>
<evidence type="ECO:0000313" key="7">
    <source>
        <dbReference type="Proteomes" id="UP000460435"/>
    </source>
</evidence>
<proteinExistence type="predicted"/>
<dbReference type="EMBL" id="WLZY01000002">
    <property type="protein sequence ID" value="NDL56749.1"/>
    <property type="molecule type" value="Genomic_DNA"/>
</dbReference>
<dbReference type="GO" id="GO:0046872">
    <property type="term" value="F:metal ion binding"/>
    <property type="evidence" value="ECO:0007669"/>
    <property type="project" value="UniProtKB-KW"/>
</dbReference>
<dbReference type="InterPro" id="IPR026590">
    <property type="entry name" value="Ssirtuin_cat_dom"/>
</dbReference>
<dbReference type="Pfam" id="PF02146">
    <property type="entry name" value="SIR2"/>
    <property type="match status" value="1"/>
</dbReference>
<dbReference type="PANTHER" id="PTHR11085">
    <property type="entry name" value="NAD-DEPENDENT PROTEIN DEACYLASE SIRTUIN-5, MITOCHONDRIAL-RELATED"/>
    <property type="match status" value="1"/>
</dbReference>
<evidence type="ECO:0000259" key="5">
    <source>
        <dbReference type="PROSITE" id="PS50305"/>
    </source>
</evidence>
<comment type="caution">
    <text evidence="6">The sequence shown here is derived from an EMBL/GenBank/DDBJ whole genome shotgun (WGS) entry which is preliminary data.</text>
</comment>
<keyword evidence="3" id="KW-0520">NAD</keyword>
<evidence type="ECO:0000256" key="4">
    <source>
        <dbReference type="PROSITE-ProRule" id="PRU00236"/>
    </source>
</evidence>
<feature type="binding site" evidence="4">
    <location>
        <position position="160"/>
    </location>
    <ligand>
        <name>Zn(2+)</name>
        <dbReference type="ChEBI" id="CHEBI:29105"/>
    </ligand>
</feature>
<dbReference type="GO" id="GO:0070403">
    <property type="term" value="F:NAD+ binding"/>
    <property type="evidence" value="ECO:0007669"/>
    <property type="project" value="InterPro"/>
</dbReference>
<dbReference type="EC" id="2.3.1.286" evidence="1"/>
<dbReference type="SUPFAM" id="SSF52467">
    <property type="entry name" value="DHS-like NAD/FAD-binding domain"/>
    <property type="match status" value="1"/>
</dbReference>
<dbReference type="Gene3D" id="3.40.50.1220">
    <property type="entry name" value="TPP-binding domain"/>
    <property type="match status" value="1"/>
</dbReference>
<feature type="domain" description="Deacetylase sirtuin-type" evidence="5">
    <location>
        <begin position="1"/>
        <end position="253"/>
    </location>
</feature>
<feature type="active site" description="Proton acceptor" evidence="4">
    <location>
        <position position="124"/>
    </location>
</feature>
<feature type="binding site" evidence="4">
    <location>
        <position position="132"/>
    </location>
    <ligand>
        <name>Zn(2+)</name>
        <dbReference type="ChEBI" id="CHEBI:29105"/>
    </ligand>
</feature>
<dbReference type="Proteomes" id="UP000460435">
    <property type="component" value="Unassembled WGS sequence"/>
</dbReference>
<organism evidence="6 7">
    <name type="scientific">Phytoactinopolyspora mesophila</name>
    <dbReference type="NCBI Taxonomy" id="2650750"/>
    <lineage>
        <taxon>Bacteria</taxon>
        <taxon>Bacillati</taxon>
        <taxon>Actinomycetota</taxon>
        <taxon>Actinomycetes</taxon>
        <taxon>Jiangellales</taxon>
        <taxon>Jiangellaceae</taxon>
        <taxon>Phytoactinopolyspora</taxon>
    </lineage>
</organism>
<keyword evidence="4" id="KW-0479">Metal-binding</keyword>
<feature type="binding site" evidence="4">
    <location>
        <position position="157"/>
    </location>
    <ligand>
        <name>Zn(2+)</name>
        <dbReference type="ChEBI" id="CHEBI:29105"/>
    </ligand>
</feature>
<evidence type="ECO:0000256" key="3">
    <source>
        <dbReference type="ARBA" id="ARBA00023027"/>
    </source>
</evidence>
<gene>
    <name evidence="6" type="ORF">F7O44_06660</name>
</gene>
<evidence type="ECO:0000313" key="6">
    <source>
        <dbReference type="EMBL" id="NDL56749.1"/>
    </source>
</evidence>
<keyword evidence="2" id="KW-0808">Transferase</keyword>
<reference evidence="6 7" key="1">
    <citation type="submission" date="2019-11" db="EMBL/GenBank/DDBJ databases">
        <authorList>
            <person name="Li X.-J."/>
            <person name="Feng X.-M."/>
        </authorList>
    </citation>
    <scope>NUCLEOTIDE SEQUENCE [LARGE SCALE GENOMIC DNA]</scope>
    <source>
        <strain evidence="6 7">XMNu-373</strain>
    </source>
</reference>
<dbReference type="PANTHER" id="PTHR11085:SF4">
    <property type="entry name" value="NAD-DEPENDENT PROTEIN DEACYLASE"/>
    <property type="match status" value="1"/>
</dbReference>
<keyword evidence="4" id="KW-0862">Zinc</keyword>
<name>A0A7K3M0F0_9ACTN</name>
<dbReference type="InterPro" id="IPR003000">
    <property type="entry name" value="Sirtuin"/>
</dbReference>
<dbReference type="GO" id="GO:0017136">
    <property type="term" value="F:histone deacetylase activity, NAD-dependent"/>
    <property type="evidence" value="ECO:0007669"/>
    <property type="project" value="TreeGrafter"/>
</dbReference>
<evidence type="ECO:0000256" key="2">
    <source>
        <dbReference type="ARBA" id="ARBA00022679"/>
    </source>
</evidence>
<dbReference type="AlphaFoldDB" id="A0A7K3M0F0"/>
<sequence length="253" mass="27149">MEQLTATETARWLAGAERITVLTGAGISTESGVPDFRGPQGVWTKDPSAEALFTIGNYLADRDVRRRSWQARLNHPAWKAKPNAGHHAIADLHRSGRLRGLVTQNIDGLHQLAGVPHEDVIEIHGTMHWVTCLSCDLRTPMPQVLARVEEGDDDPRCLGCGGIRKSATVFFGEMLDHAVLRAAVEVSTDCDVFIAVGTSLSVHPAAGLCDHARAAGAQLVVVNAEPTPYDALATMVIREPISEVLPCLAAAVC</sequence>
<dbReference type="Gene3D" id="3.30.1600.10">
    <property type="entry name" value="SIR2/SIRT2 'Small Domain"/>
    <property type="match status" value="1"/>
</dbReference>
<dbReference type="RefSeq" id="WP_162449462.1">
    <property type="nucleotide sequence ID" value="NZ_WLZY01000002.1"/>
</dbReference>